<keyword evidence="3" id="KW-1185">Reference proteome</keyword>
<dbReference type="RefSeq" id="XP_022284294.1">
    <property type="nucleotide sequence ID" value="XM_022428488.1"/>
</dbReference>
<dbReference type="Gene3D" id="1.20.1280.50">
    <property type="match status" value="1"/>
</dbReference>
<dbReference type="SUPFAM" id="SSF81383">
    <property type="entry name" value="F-box domain"/>
    <property type="match status" value="1"/>
</dbReference>
<evidence type="ECO:0000313" key="3">
    <source>
        <dbReference type="Proteomes" id="UP000078397"/>
    </source>
</evidence>
<accession>A0A179FGX2</accession>
<evidence type="ECO:0000259" key="1">
    <source>
        <dbReference type="PROSITE" id="PS50181"/>
    </source>
</evidence>
<feature type="domain" description="F-box" evidence="1">
    <location>
        <begin position="251"/>
        <end position="297"/>
    </location>
</feature>
<dbReference type="InterPro" id="IPR001810">
    <property type="entry name" value="F-box_dom"/>
</dbReference>
<dbReference type="AlphaFoldDB" id="A0A179FGX2"/>
<dbReference type="Proteomes" id="UP000078397">
    <property type="component" value="Unassembled WGS sequence"/>
</dbReference>
<evidence type="ECO:0000313" key="2">
    <source>
        <dbReference type="EMBL" id="OAQ64776.2"/>
    </source>
</evidence>
<proteinExistence type="predicted"/>
<dbReference type="KEGG" id="pchm:VFPPC_06004"/>
<organism evidence="2 3">
    <name type="scientific">Pochonia chlamydosporia 170</name>
    <dbReference type="NCBI Taxonomy" id="1380566"/>
    <lineage>
        <taxon>Eukaryota</taxon>
        <taxon>Fungi</taxon>
        <taxon>Dikarya</taxon>
        <taxon>Ascomycota</taxon>
        <taxon>Pezizomycotina</taxon>
        <taxon>Sordariomycetes</taxon>
        <taxon>Hypocreomycetidae</taxon>
        <taxon>Hypocreales</taxon>
        <taxon>Clavicipitaceae</taxon>
        <taxon>Pochonia</taxon>
    </lineage>
</organism>
<name>A0A179FGX2_METCM</name>
<dbReference type="OrthoDB" id="2571985at2759"/>
<dbReference type="GeneID" id="28849105"/>
<dbReference type="PROSITE" id="PS50181">
    <property type="entry name" value="FBOX"/>
    <property type="match status" value="1"/>
</dbReference>
<comment type="caution">
    <text evidence="2">The sequence shown here is derived from an EMBL/GenBank/DDBJ whole genome shotgun (WGS) entry which is preliminary data.</text>
</comment>
<dbReference type="InterPro" id="IPR036047">
    <property type="entry name" value="F-box-like_dom_sf"/>
</dbReference>
<reference evidence="2 3" key="1">
    <citation type="journal article" date="2016" name="PLoS Pathog.">
        <title>Biosynthesis of antibiotic leucinostatins in bio-control fungus Purpureocillium lilacinum and their inhibition on phytophthora revealed by genome mining.</title>
        <authorList>
            <person name="Wang G."/>
            <person name="Liu Z."/>
            <person name="Lin R."/>
            <person name="Li E."/>
            <person name="Mao Z."/>
            <person name="Ling J."/>
            <person name="Yang Y."/>
            <person name="Yin W.B."/>
            <person name="Xie B."/>
        </authorList>
    </citation>
    <scope>NUCLEOTIDE SEQUENCE [LARGE SCALE GENOMIC DNA]</scope>
    <source>
        <strain evidence="2">170</strain>
    </source>
</reference>
<protein>
    <submittedName>
        <fullName evidence="2">F-box-like domain-containing protein</fullName>
    </submittedName>
</protein>
<dbReference type="EMBL" id="LSBJ02000005">
    <property type="protein sequence ID" value="OAQ64776.2"/>
    <property type="molecule type" value="Genomic_DNA"/>
</dbReference>
<dbReference type="STRING" id="1380566.A0A179FGX2"/>
<dbReference type="Pfam" id="PF12937">
    <property type="entry name" value="F-box-like"/>
    <property type="match status" value="1"/>
</dbReference>
<gene>
    <name evidence="2" type="ORF">VFPPC_06004</name>
</gene>
<sequence length="356" mass="40700">MDDWDDWDTCCAICGVPWGPFMAEIENAMRSSAKSSPFSTTNLGEGDTHWLHQNNSMGLWSDSSHGSRSESTSDCLLVITNIAWSVFYTRKFFSGEFGSVTLMELDLDGEEPEYISDIYYGQGMVTYPSFTRQGLVVFPFHDACFDLLSRVITSQTESPLDEEILYAAFVELGNGDKPWILNLDYGDPAPKGNPKTFGLYPQDPTVHHDWWKNYGHEELLKNHAKKVDLSAYLVPRPTLHAETSKTHHALHDPFYGLPVEIREHILELLDFRGLLAVRAASYAMRSVVPSNALWRKSFSANMPWLYEMEDLLRRGNEHQSFDLCLSMEELERRSSYHDGIDGLDLILANRRRVWSR</sequence>